<feature type="domain" description="Alanyl-tRNA synthetase class IIc N-terminal" evidence="1">
    <location>
        <begin position="49"/>
        <end position="111"/>
    </location>
</feature>
<reference evidence="3" key="2">
    <citation type="journal article" date="2017" name="J. Anim. Genet.">
        <title>Multiple reference genome sequences of hot pepper reveal the massive evolution of plant disease resistance genes by retroduplication.</title>
        <authorList>
            <person name="Kim S."/>
            <person name="Park J."/>
            <person name="Yeom S.-I."/>
            <person name="Kim Y.-M."/>
            <person name="Seo E."/>
            <person name="Kim K.-T."/>
            <person name="Kim M.-S."/>
            <person name="Lee J.M."/>
            <person name="Cheong K."/>
            <person name="Shin H.-S."/>
            <person name="Kim S.-B."/>
            <person name="Han K."/>
            <person name="Lee J."/>
            <person name="Park M."/>
            <person name="Lee H.-A."/>
            <person name="Lee H.-Y."/>
            <person name="Lee Y."/>
            <person name="Oh S."/>
            <person name="Lee J.H."/>
            <person name="Choi E."/>
            <person name="Choi E."/>
            <person name="Lee S.E."/>
            <person name="Jeon J."/>
            <person name="Kim H."/>
            <person name="Choi G."/>
            <person name="Song H."/>
            <person name="Lee J."/>
            <person name="Lee S.-C."/>
            <person name="Kwon J.-K."/>
            <person name="Lee H.-Y."/>
            <person name="Koo N."/>
            <person name="Hong Y."/>
            <person name="Kim R.W."/>
            <person name="Kang W.-H."/>
            <person name="Huh J.H."/>
            <person name="Kang B.-C."/>
            <person name="Yang T.-J."/>
            <person name="Lee Y.-H."/>
            <person name="Bennetzen J.L."/>
            <person name="Choi D."/>
        </authorList>
    </citation>
    <scope>NUCLEOTIDE SEQUENCE [LARGE SCALE GENOMIC DNA]</scope>
    <source>
        <strain evidence="3">cv. PBC81</strain>
    </source>
</reference>
<dbReference type="PANTHER" id="PTHR11777:SF9">
    <property type="entry name" value="ALANINE--TRNA LIGASE, CYTOPLASMIC"/>
    <property type="match status" value="1"/>
</dbReference>
<dbReference type="GO" id="GO:0004813">
    <property type="term" value="F:alanine-tRNA ligase activity"/>
    <property type="evidence" value="ECO:0007669"/>
    <property type="project" value="InterPro"/>
</dbReference>
<dbReference type="Pfam" id="PF01411">
    <property type="entry name" value="tRNA-synt_2c"/>
    <property type="match status" value="1"/>
</dbReference>
<dbReference type="AlphaFoldDB" id="A0A2G2W9B1"/>
<dbReference type="InterPro" id="IPR029045">
    <property type="entry name" value="ClpP/crotonase-like_dom_sf"/>
</dbReference>
<name>A0A2G2W9B1_CAPBA</name>
<evidence type="ECO:0000313" key="3">
    <source>
        <dbReference type="Proteomes" id="UP000224567"/>
    </source>
</evidence>
<organism evidence="2 3">
    <name type="scientific">Capsicum baccatum</name>
    <name type="common">Peruvian pepper</name>
    <dbReference type="NCBI Taxonomy" id="33114"/>
    <lineage>
        <taxon>Eukaryota</taxon>
        <taxon>Viridiplantae</taxon>
        <taxon>Streptophyta</taxon>
        <taxon>Embryophyta</taxon>
        <taxon>Tracheophyta</taxon>
        <taxon>Spermatophyta</taxon>
        <taxon>Magnoliopsida</taxon>
        <taxon>eudicotyledons</taxon>
        <taxon>Gunneridae</taxon>
        <taxon>Pentapetalae</taxon>
        <taxon>asterids</taxon>
        <taxon>lamiids</taxon>
        <taxon>Solanales</taxon>
        <taxon>Solanaceae</taxon>
        <taxon>Solanoideae</taxon>
        <taxon>Capsiceae</taxon>
        <taxon>Capsicum</taxon>
    </lineage>
</organism>
<dbReference type="Gene3D" id="3.90.226.10">
    <property type="entry name" value="2-enoyl-CoA Hydratase, Chain A, domain 1"/>
    <property type="match status" value="1"/>
</dbReference>
<dbReference type="GO" id="GO:0002161">
    <property type="term" value="F:aminoacyl-tRNA deacylase activity"/>
    <property type="evidence" value="ECO:0007669"/>
    <property type="project" value="TreeGrafter"/>
</dbReference>
<reference evidence="2 3" key="1">
    <citation type="journal article" date="2017" name="Genome Biol.">
        <title>New reference genome sequences of hot pepper reveal the massive evolution of plant disease-resistance genes by retroduplication.</title>
        <authorList>
            <person name="Kim S."/>
            <person name="Park J."/>
            <person name="Yeom S.I."/>
            <person name="Kim Y.M."/>
            <person name="Seo E."/>
            <person name="Kim K.T."/>
            <person name="Kim M.S."/>
            <person name="Lee J.M."/>
            <person name="Cheong K."/>
            <person name="Shin H.S."/>
            <person name="Kim S.B."/>
            <person name="Han K."/>
            <person name="Lee J."/>
            <person name="Park M."/>
            <person name="Lee H.A."/>
            <person name="Lee H.Y."/>
            <person name="Lee Y."/>
            <person name="Oh S."/>
            <person name="Lee J.H."/>
            <person name="Choi E."/>
            <person name="Choi E."/>
            <person name="Lee S.E."/>
            <person name="Jeon J."/>
            <person name="Kim H."/>
            <person name="Choi G."/>
            <person name="Song H."/>
            <person name="Lee J."/>
            <person name="Lee S.C."/>
            <person name="Kwon J.K."/>
            <person name="Lee H.Y."/>
            <person name="Koo N."/>
            <person name="Hong Y."/>
            <person name="Kim R.W."/>
            <person name="Kang W.H."/>
            <person name="Huh J.H."/>
            <person name="Kang B.C."/>
            <person name="Yang T.J."/>
            <person name="Lee Y.H."/>
            <person name="Bennetzen J.L."/>
            <person name="Choi D."/>
        </authorList>
    </citation>
    <scope>NUCLEOTIDE SEQUENCE [LARGE SCALE GENOMIC DNA]</scope>
    <source>
        <strain evidence="3">cv. PBC81</strain>
    </source>
</reference>
<dbReference type="OrthoDB" id="1739778at2759"/>
<evidence type="ECO:0000259" key="1">
    <source>
        <dbReference type="Pfam" id="PF01411"/>
    </source>
</evidence>
<sequence>MQYRKYVIFIVEEINEEFSYQILATTLYLDTIDDSKSIYLYINGPGGDIIGNHIRAVVDLISDGVNPSNIRRGYVVRRLIRRVVRTGRLLGVKGDGMGDLQGAFLPILAKKVHHTASHLLQSALKRVIDKELVEIEGLINQWIGDGMILETKVMSLLMQKEAIALFGEKYGEQMKLGVSISNETIVIGSQKSLQQNNKSVTIAAIAMVSNHCNNIYCDGS</sequence>
<dbReference type="InterPro" id="IPR018164">
    <property type="entry name" value="Ala-tRNA-synth_IIc_N"/>
</dbReference>
<accession>A0A2G2W9B1</accession>
<dbReference type="PRINTS" id="PR00980">
    <property type="entry name" value="TRNASYNTHALA"/>
</dbReference>
<proteinExistence type="predicted"/>
<dbReference type="SUPFAM" id="SSF55186">
    <property type="entry name" value="ThrRS/AlaRS common domain"/>
    <property type="match status" value="1"/>
</dbReference>
<dbReference type="Proteomes" id="UP000224567">
    <property type="component" value="Unassembled WGS sequence"/>
</dbReference>
<dbReference type="GO" id="GO:0005524">
    <property type="term" value="F:ATP binding"/>
    <property type="evidence" value="ECO:0007669"/>
    <property type="project" value="InterPro"/>
</dbReference>
<keyword evidence="3" id="KW-1185">Reference proteome</keyword>
<dbReference type="GO" id="GO:0005829">
    <property type="term" value="C:cytosol"/>
    <property type="evidence" value="ECO:0007669"/>
    <property type="project" value="TreeGrafter"/>
</dbReference>
<dbReference type="InterPro" id="IPR002318">
    <property type="entry name" value="Ala-tRNA-lgiase_IIc"/>
</dbReference>
<dbReference type="InterPro" id="IPR018163">
    <property type="entry name" value="Thr/Ala-tRNA-synth_IIc_edit"/>
</dbReference>
<dbReference type="InterPro" id="IPR018162">
    <property type="entry name" value="Ala-tRNA-ligase_IIc_anticod-bd"/>
</dbReference>
<dbReference type="SUPFAM" id="SSF52096">
    <property type="entry name" value="ClpP/crotonase"/>
    <property type="match status" value="1"/>
</dbReference>
<dbReference type="EMBL" id="MLFT02000008">
    <property type="protein sequence ID" value="PHT41797.1"/>
    <property type="molecule type" value="Genomic_DNA"/>
</dbReference>
<comment type="caution">
    <text evidence="2">The sequence shown here is derived from an EMBL/GenBank/DDBJ whole genome shotgun (WGS) entry which is preliminary data.</text>
</comment>
<dbReference type="STRING" id="33114.A0A2G2W9B1"/>
<dbReference type="PANTHER" id="PTHR11777">
    <property type="entry name" value="ALANYL-TRNA SYNTHETASE"/>
    <property type="match status" value="1"/>
</dbReference>
<keyword evidence="2" id="KW-0436">Ligase</keyword>
<dbReference type="GO" id="GO:0006419">
    <property type="term" value="P:alanyl-tRNA aminoacylation"/>
    <property type="evidence" value="ECO:0007669"/>
    <property type="project" value="InterPro"/>
</dbReference>
<dbReference type="SUPFAM" id="SSF101353">
    <property type="entry name" value="Putative anticodon-binding domain of alanyl-tRNA synthetase (AlaRS)"/>
    <property type="match status" value="1"/>
</dbReference>
<gene>
    <name evidence="2" type="ORF">CQW23_20651</name>
</gene>
<dbReference type="InterPro" id="IPR050058">
    <property type="entry name" value="Ala-tRNA_ligase"/>
</dbReference>
<protein>
    <submittedName>
        <fullName evidence="2">Alanine--tRNA ligase, chloroplastic</fullName>
    </submittedName>
</protein>
<evidence type="ECO:0000313" key="2">
    <source>
        <dbReference type="EMBL" id="PHT41797.1"/>
    </source>
</evidence>